<reference evidence="2" key="2">
    <citation type="submission" date="2018-10" db="UniProtKB">
        <authorList>
            <consortium name="EnsemblPlants"/>
        </authorList>
    </citation>
    <scope>IDENTIFICATION</scope>
</reference>
<dbReference type="GeneID" id="123074632"/>
<dbReference type="Gramene" id="TraesCS3D02G250000.1">
    <property type="protein sequence ID" value="TraesCS3D02G250000.1.cds1"/>
    <property type="gene ID" value="TraesCS3D02G250000"/>
</dbReference>
<dbReference type="Gramene" id="TraesCS3D03G0586900.1">
    <property type="protein sequence ID" value="TraesCS3D03G0586900.1.CDS1"/>
    <property type="gene ID" value="TraesCS3D03G0586900"/>
</dbReference>
<dbReference type="OMA" id="DERRWGV"/>
<accession>A0A3B6GXB1</accession>
<protein>
    <recommendedName>
        <fullName evidence="4">Late embryogenesis abundant protein LEA-2 subgroup domain-containing protein</fullName>
    </recommendedName>
</protein>
<dbReference type="Gramene" id="TraesNOR3D03G01928700.1">
    <property type="protein sequence ID" value="TraesNOR3D03G01928700.1.CDS1"/>
    <property type="gene ID" value="TraesNOR3D03G01928700"/>
</dbReference>
<dbReference type="Gramene" id="TraesJAG3D03G01910360.1">
    <property type="protein sequence ID" value="TraesJAG3D03G01910360.1.CDS1"/>
    <property type="gene ID" value="TraesJAG3D03G01910360"/>
</dbReference>
<organism evidence="2">
    <name type="scientific">Triticum aestivum</name>
    <name type="common">Wheat</name>
    <dbReference type="NCBI Taxonomy" id="4565"/>
    <lineage>
        <taxon>Eukaryota</taxon>
        <taxon>Viridiplantae</taxon>
        <taxon>Streptophyta</taxon>
        <taxon>Embryophyta</taxon>
        <taxon>Tracheophyta</taxon>
        <taxon>Spermatophyta</taxon>
        <taxon>Magnoliopsida</taxon>
        <taxon>Liliopsida</taxon>
        <taxon>Poales</taxon>
        <taxon>Poaceae</taxon>
        <taxon>BOP clade</taxon>
        <taxon>Pooideae</taxon>
        <taxon>Triticodae</taxon>
        <taxon>Triticeae</taxon>
        <taxon>Triticinae</taxon>
        <taxon>Triticum</taxon>
    </lineage>
</organism>
<dbReference type="Gramene" id="TraesROB_scaffold_074335_01G000100.1">
    <property type="protein sequence ID" value="TraesROB_scaffold_074335_01G000100.1"/>
    <property type="gene ID" value="TraesROB_scaffold_074335_01G000100"/>
</dbReference>
<dbReference type="PANTHER" id="PTHR33994">
    <property type="entry name" value="OS04G0515000 PROTEIN"/>
    <property type="match status" value="1"/>
</dbReference>
<dbReference type="Gramene" id="TraesARI3D03G01935590.1">
    <property type="protein sequence ID" value="TraesARI3D03G01935590.1.CDS1"/>
    <property type="gene ID" value="TraesARI3D03G01935590"/>
</dbReference>
<dbReference type="AlphaFoldDB" id="A0A3B6GXB1"/>
<dbReference type="Gramene" id="TraesSTA3D03G01896970.1">
    <property type="protein sequence ID" value="TraesSTA3D03G01896970.1.CDS1"/>
    <property type="gene ID" value="TraesSTA3D03G01896970"/>
</dbReference>
<dbReference type="Gramene" id="TraesRN3D0100614800.1">
    <property type="protein sequence ID" value="TraesRN3D0100614800.1"/>
    <property type="gene ID" value="TraesRN3D0100614800"/>
</dbReference>
<dbReference type="Gramene" id="TraesWEE_scaffold_068982_01G000100.1">
    <property type="protein sequence ID" value="TraesWEE_scaffold_068982_01G000100.1"/>
    <property type="gene ID" value="TraesWEE_scaffold_068982_01G000100"/>
</dbReference>
<dbReference type="Gramene" id="TraesMAC3D03G01900500.1">
    <property type="protein sequence ID" value="TraesMAC3D03G01900500.1.CDS1"/>
    <property type="gene ID" value="TraesMAC3D03G01900500"/>
</dbReference>
<keyword evidence="1" id="KW-0472">Membrane</keyword>
<dbReference type="EnsemblPlants" id="TraesCS3D02G250000.1">
    <property type="protein sequence ID" value="TraesCS3D02G250000.1.cds1"/>
    <property type="gene ID" value="TraesCS3D02G250000"/>
</dbReference>
<dbReference type="OrthoDB" id="589322at2759"/>
<dbReference type="PANTHER" id="PTHR33994:SF24">
    <property type="entry name" value="OS01G0712500 PROTEIN"/>
    <property type="match status" value="1"/>
</dbReference>
<dbReference type="Gramene" id="TraesCAD_scaffold_040978_01G000100.1">
    <property type="protein sequence ID" value="TraesCAD_scaffold_040978_01G000100.1"/>
    <property type="gene ID" value="TraesCAD_scaffold_040978_01G000100"/>
</dbReference>
<dbReference type="Gramene" id="TraesCLE_scaffold_086786_01G000100.1">
    <property type="protein sequence ID" value="TraesCLE_scaffold_086786_01G000100.1"/>
    <property type="gene ID" value="TraesCLE_scaffold_086786_01G000100"/>
</dbReference>
<dbReference type="Gramene" id="TraesPARA_EIv1.0_1114970.1">
    <property type="protein sequence ID" value="TraesPARA_EIv1.0_1114970.1.CDS1"/>
    <property type="gene ID" value="TraesPARA_EIv1.0_1114970"/>
</dbReference>
<gene>
    <name evidence="2" type="primary">LOC123074632</name>
</gene>
<evidence type="ECO:0000313" key="3">
    <source>
        <dbReference type="Proteomes" id="UP000019116"/>
    </source>
</evidence>
<dbReference type="Gramene" id="TraesLDM3D03G01900360.1">
    <property type="protein sequence ID" value="TraesLDM3D03G01900360.1.CDS1"/>
    <property type="gene ID" value="TraesLDM3D03G01900360"/>
</dbReference>
<dbReference type="Gramene" id="TraesSYM3D03G01925670.1">
    <property type="protein sequence ID" value="TraesSYM3D03G01925670.1.CDS1"/>
    <property type="gene ID" value="TraesSYM3D03G01925670"/>
</dbReference>
<sequence>MASKDHGGGAPRKDGSDDDCGCGSWTIALLLYTSFWLVMKYLPPMDSLPGIRELDGSPPCNDDKPTTCSVELAGARGLDPALAPGATSPAFDLVVHVDNGHVYELCHGGGDVVISYAGVPLARGRTPSFRLAAKDTGRWPVNVTGAGLGIPADLSRLMTAERRWGVAQLEIDMGLAWQSFTCDVLVGGQPGASACRLA</sequence>
<dbReference type="Proteomes" id="UP000019116">
    <property type="component" value="Chromosome 3D"/>
</dbReference>
<keyword evidence="1" id="KW-0812">Transmembrane</keyword>
<reference evidence="2" key="1">
    <citation type="submission" date="2018-08" db="EMBL/GenBank/DDBJ databases">
        <authorList>
            <person name="Rossello M."/>
        </authorList>
    </citation>
    <scope>NUCLEOTIDE SEQUENCE [LARGE SCALE GENOMIC DNA]</scope>
    <source>
        <strain evidence="2">cv. Chinese Spring</strain>
    </source>
</reference>
<dbReference type="Gramene" id="TraesLAC3D03G01843460.1">
    <property type="protein sequence ID" value="TraesLAC3D03G01843460.1.CDS1"/>
    <property type="gene ID" value="TraesLAC3D03G01843460"/>
</dbReference>
<name>A0A3B6GXB1_WHEAT</name>
<keyword evidence="1" id="KW-1133">Transmembrane helix</keyword>
<dbReference type="RefSeq" id="XP_044353361.1">
    <property type="nucleotide sequence ID" value="XM_044497426.1"/>
</dbReference>
<keyword evidence="3" id="KW-1185">Reference proteome</keyword>
<proteinExistence type="predicted"/>
<dbReference type="Gramene" id="TraesJUL3D03G01920140.1">
    <property type="protein sequence ID" value="TraesJUL3D03G01920140.1.CDS1"/>
    <property type="gene ID" value="TraesJUL3D03G01920140"/>
</dbReference>
<evidence type="ECO:0000256" key="1">
    <source>
        <dbReference type="SAM" id="Phobius"/>
    </source>
</evidence>
<evidence type="ECO:0000313" key="2">
    <source>
        <dbReference type="EnsemblPlants" id="TraesCS3D02G250000.1.cds1"/>
    </source>
</evidence>
<feature type="transmembrane region" description="Helical" evidence="1">
    <location>
        <begin position="23"/>
        <end position="42"/>
    </location>
</feature>
<evidence type="ECO:0008006" key="4">
    <source>
        <dbReference type="Google" id="ProtNLM"/>
    </source>
</evidence>